<proteinExistence type="inferred from homology"/>
<dbReference type="SUPFAM" id="SSF50630">
    <property type="entry name" value="Acid proteases"/>
    <property type="match status" value="1"/>
</dbReference>
<dbReference type="Pfam" id="PF00026">
    <property type="entry name" value="Asp"/>
    <property type="match status" value="1"/>
</dbReference>
<name>A0A8H5H5G6_9AGAR</name>
<evidence type="ECO:0000313" key="7">
    <source>
        <dbReference type="Proteomes" id="UP000565441"/>
    </source>
</evidence>
<feature type="disulfide bond" evidence="3">
    <location>
        <begin position="92"/>
        <end position="96"/>
    </location>
</feature>
<comment type="similarity">
    <text evidence="1">Belongs to the peptidase A1 family.</text>
</comment>
<feature type="chain" id="PRO_5034712006" description="Peptidase A1 domain-containing protein" evidence="4">
    <location>
        <begin position="18"/>
        <end position="389"/>
    </location>
</feature>
<dbReference type="GO" id="GO:0006508">
    <property type="term" value="P:proteolysis"/>
    <property type="evidence" value="ECO:0007669"/>
    <property type="project" value="InterPro"/>
</dbReference>
<evidence type="ECO:0000256" key="4">
    <source>
        <dbReference type="SAM" id="SignalP"/>
    </source>
</evidence>
<reference evidence="6 7" key="1">
    <citation type="journal article" date="2020" name="ISME J.">
        <title>Uncovering the hidden diversity of litter-decomposition mechanisms in mushroom-forming fungi.</title>
        <authorList>
            <person name="Floudas D."/>
            <person name="Bentzer J."/>
            <person name="Ahren D."/>
            <person name="Johansson T."/>
            <person name="Persson P."/>
            <person name="Tunlid A."/>
        </authorList>
    </citation>
    <scope>NUCLEOTIDE SEQUENCE [LARGE SCALE GENOMIC DNA]</scope>
    <source>
        <strain evidence="6 7">CBS 661.87</strain>
    </source>
</reference>
<dbReference type="PANTHER" id="PTHR47966:SF51">
    <property type="entry name" value="BETA-SITE APP-CLEAVING ENZYME, ISOFORM A-RELATED"/>
    <property type="match status" value="1"/>
</dbReference>
<feature type="active site" evidence="2">
    <location>
        <position position="79"/>
    </location>
</feature>
<dbReference type="AlphaFoldDB" id="A0A8H5H5G6"/>
<feature type="signal peptide" evidence="4">
    <location>
        <begin position="1"/>
        <end position="17"/>
    </location>
</feature>
<sequence>MHLFVCLALSLVHLTLARLRELTTITLIARSLEKRGRLTRRTPRATSVPLRNYILGTDLQWYGEIQVGTPPQTFTVVFDTGSDTFGIPGKNCTSSCSNQRIFDWDKSSTYKYIDNGEGLFLQFATGVGVTPANSSDPDWMTMWEVSDTVSVGGLTVPEVPFYLIDFQSPTFGQDPFDGIMGLGTEPDSFFGSLVAQGLPALFSFYLTPHSIGNAELTLGGIDHSKFKGPMVFSPIHPNAGFWSLISNRVVVNGKTTESLSQPHRFIFDSATSNLVFPKTLTESIYSLISPDIAPNAAVPGTYGIPCRQLKSLPAVVDFTFTSTTGEPFNLTLPTTELSIGPFASNKLLCQTVINAFDFQFDPIIGGSLLKHYYSTWDAGNKTMGFAKTN</sequence>
<dbReference type="PANTHER" id="PTHR47966">
    <property type="entry name" value="BETA-SITE APP-CLEAVING ENZYME, ISOFORM A-RELATED"/>
    <property type="match status" value="1"/>
</dbReference>
<dbReference type="InterPro" id="IPR034164">
    <property type="entry name" value="Pepsin-like_dom"/>
</dbReference>
<dbReference type="Proteomes" id="UP000565441">
    <property type="component" value="Unassembled WGS sequence"/>
</dbReference>
<keyword evidence="4" id="KW-0732">Signal</keyword>
<evidence type="ECO:0000256" key="3">
    <source>
        <dbReference type="PIRSR" id="PIRSR601461-2"/>
    </source>
</evidence>
<feature type="active site" evidence="2">
    <location>
        <position position="268"/>
    </location>
</feature>
<dbReference type="OrthoDB" id="771136at2759"/>
<evidence type="ECO:0000256" key="1">
    <source>
        <dbReference type="ARBA" id="ARBA00007447"/>
    </source>
</evidence>
<dbReference type="InterPro" id="IPR001461">
    <property type="entry name" value="Aspartic_peptidase_A1"/>
</dbReference>
<keyword evidence="3" id="KW-1015">Disulfide bond</keyword>
<organism evidence="6 7">
    <name type="scientific">Tricholomella constricta</name>
    <dbReference type="NCBI Taxonomy" id="117010"/>
    <lineage>
        <taxon>Eukaryota</taxon>
        <taxon>Fungi</taxon>
        <taxon>Dikarya</taxon>
        <taxon>Basidiomycota</taxon>
        <taxon>Agaricomycotina</taxon>
        <taxon>Agaricomycetes</taxon>
        <taxon>Agaricomycetidae</taxon>
        <taxon>Agaricales</taxon>
        <taxon>Tricholomatineae</taxon>
        <taxon>Lyophyllaceae</taxon>
        <taxon>Tricholomella</taxon>
    </lineage>
</organism>
<dbReference type="PRINTS" id="PR00792">
    <property type="entry name" value="PEPSIN"/>
</dbReference>
<gene>
    <name evidence="6" type="ORF">D9615_007213</name>
</gene>
<dbReference type="GO" id="GO:0004190">
    <property type="term" value="F:aspartic-type endopeptidase activity"/>
    <property type="evidence" value="ECO:0007669"/>
    <property type="project" value="InterPro"/>
</dbReference>
<evidence type="ECO:0000259" key="5">
    <source>
        <dbReference type="PROSITE" id="PS51767"/>
    </source>
</evidence>
<protein>
    <recommendedName>
        <fullName evidence="5">Peptidase A1 domain-containing protein</fullName>
    </recommendedName>
</protein>
<dbReference type="InterPro" id="IPR021109">
    <property type="entry name" value="Peptidase_aspartic_dom_sf"/>
</dbReference>
<dbReference type="Gene3D" id="2.40.70.10">
    <property type="entry name" value="Acid Proteases"/>
    <property type="match status" value="2"/>
</dbReference>
<dbReference type="EMBL" id="JAACJP010000026">
    <property type="protein sequence ID" value="KAF5376976.1"/>
    <property type="molecule type" value="Genomic_DNA"/>
</dbReference>
<evidence type="ECO:0000256" key="2">
    <source>
        <dbReference type="PIRSR" id="PIRSR601461-1"/>
    </source>
</evidence>
<feature type="domain" description="Peptidase A1" evidence="5">
    <location>
        <begin position="61"/>
        <end position="386"/>
    </location>
</feature>
<dbReference type="InterPro" id="IPR033121">
    <property type="entry name" value="PEPTIDASE_A1"/>
</dbReference>
<dbReference type="PROSITE" id="PS51767">
    <property type="entry name" value="PEPTIDASE_A1"/>
    <property type="match status" value="1"/>
</dbReference>
<comment type="caution">
    <text evidence="6">The sequence shown here is derived from an EMBL/GenBank/DDBJ whole genome shotgun (WGS) entry which is preliminary data.</text>
</comment>
<accession>A0A8H5H5G6</accession>
<evidence type="ECO:0000313" key="6">
    <source>
        <dbReference type="EMBL" id="KAF5376976.1"/>
    </source>
</evidence>
<dbReference type="CDD" id="cd05471">
    <property type="entry name" value="pepsin_like"/>
    <property type="match status" value="1"/>
</dbReference>
<keyword evidence="7" id="KW-1185">Reference proteome</keyword>